<keyword evidence="3" id="KW-1185">Reference proteome</keyword>
<evidence type="ECO:0000256" key="1">
    <source>
        <dbReference type="SAM" id="MobiDB-lite"/>
    </source>
</evidence>
<name>A0A8H6TB74_MYCCL</name>
<dbReference type="OrthoDB" id="3252634at2759"/>
<comment type="caution">
    <text evidence="2">The sequence shown here is derived from an EMBL/GenBank/DDBJ whole genome shotgun (WGS) entry which is preliminary data.</text>
</comment>
<dbReference type="Proteomes" id="UP000613580">
    <property type="component" value="Unassembled WGS sequence"/>
</dbReference>
<accession>A0A8H6TB74</accession>
<protein>
    <recommendedName>
        <fullName evidence="4">CCHC-type domain-containing protein</fullName>
    </recommendedName>
</protein>
<dbReference type="EMBL" id="JACAZE010000006">
    <property type="protein sequence ID" value="KAF7314134.1"/>
    <property type="molecule type" value="Genomic_DNA"/>
</dbReference>
<sequence>MATQMPARGDRTAPHFDSKKPRELLRYFSDLEFLFNRASVTDNAQKKAHATRFLEVDDQDIWESLPEFTTANKTWDEFKTAVTKLYPGSDKERKFSMNDLDALIGEQGRLGILSRGEYGEFYRQFLLITAHLIAKNRLSSAEQSRAFRRAMISVSLWDAIHRRLQIKKPDVHPDDPYDIADMNEAAEFVLAGTSAAVPATAATAAHTAPAAPEIKQEPAVSSLVESLSGLIKILATQAQQQSAPRPNNNNYNQPAAGNECNMCGGTHHFIRNCEVVDEYTRLAARSCRPRIPGKYLKDRIDEWHRQNPGQLAAAQLLLGLAPQPVAVPALAPAARLLFFPSPTGSKVLSENSLLFALALKLPIRAQPAPPTPAPAPANPPVAHPVVDQPAPEHPFAQARDAAYAPPRDRNLGARIPNPPAAAKKPDVAYRTTAPIYDEKIASEVFGRSMDAPVTLTQRELLSLSPEVRAQVRDATTSRRVASGAKEKASDAAPVPQFFNGEFPAADVEIFDTIEQQREKDARTTAFFDAMPATYTYTAQRELPPNAFVAPISSPELDGSVLDRPIAAVRVIPSFARHSIPLPPLDQLINISTSRLRELEESEESDPEDDEVVLGVGEEAEAED</sequence>
<feature type="compositionally biased region" description="Acidic residues" evidence="1">
    <location>
        <begin position="599"/>
        <end position="623"/>
    </location>
</feature>
<organism evidence="2 3">
    <name type="scientific">Mycena chlorophos</name>
    <name type="common">Agaric fungus</name>
    <name type="synonym">Agaricus chlorophos</name>
    <dbReference type="NCBI Taxonomy" id="658473"/>
    <lineage>
        <taxon>Eukaryota</taxon>
        <taxon>Fungi</taxon>
        <taxon>Dikarya</taxon>
        <taxon>Basidiomycota</taxon>
        <taxon>Agaricomycotina</taxon>
        <taxon>Agaricomycetes</taxon>
        <taxon>Agaricomycetidae</taxon>
        <taxon>Agaricales</taxon>
        <taxon>Marasmiineae</taxon>
        <taxon>Mycenaceae</taxon>
        <taxon>Mycena</taxon>
    </lineage>
</organism>
<evidence type="ECO:0008006" key="4">
    <source>
        <dbReference type="Google" id="ProtNLM"/>
    </source>
</evidence>
<evidence type="ECO:0000313" key="2">
    <source>
        <dbReference type="EMBL" id="KAF7314134.1"/>
    </source>
</evidence>
<feature type="region of interest" description="Disordered" evidence="1">
    <location>
        <begin position="406"/>
        <end position="426"/>
    </location>
</feature>
<evidence type="ECO:0000313" key="3">
    <source>
        <dbReference type="Proteomes" id="UP000613580"/>
    </source>
</evidence>
<feature type="region of interest" description="Disordered" evidence="1">
    <location>
        <begin position="595"/>
        <end position="623"/>
    </location>
</feature>
<gene>
    <name evidence="2" type="ORF">HMN09_00572600</name>
</gene>
<dbReference type="AlphaFoldDB" id="A0A8H6TB74"/>
<proteinExistence type="predicted"/>
<reference evidence="2" key="1">
    <citation type="submission" date="2020-05" db="EMBL/GenBank/DDBJ databases">
        <title>Mycena genomes resolve the evolution of fungal bioluminescence.</title>
        <authorList>
            <person name="Tsai I.J."/>
        </authorList>
    </citation>
    <scope>NUCLEOTIDE SEQUENCE</scope>
    <source>
        <strain evidence="2">110903Hualien_Pintung</strain>
    </source>
</reference>